<proteinExistence type="predicted"/>
<dbReference type="Proteomes" id="UP000076842">
    <property type="component" value="Unassembled WGS sequence"/>
</dbReference>
<organism evidence="2 3">
    <name type="scientific">Calocera cornea HHB12733</name>
    <dbReference type="NCBI Taxonomy" id="1353952"/>
    <lineage>
        <taxon>Eukaryota</taxon>
        <taxon>Fungi</taxon>
        <taxon>Dikarya</taxon>
        <taxon>Basidiomycota</taxon>
        <taxon>Agaricomycotina</taxon>
        <taxon>Dacrymycetes</taxon>
        <taxon>Dacrymycetales</taxon>
        <taxon>Dacrymycetaceae</taxon>
        <taxon>Calocera</taxon>
    </lineage>
</organism>
<evidence type="ECO:0000313" key="3">
    <source>
        <dbReference type="Proteomes" id="UP000076842"/>
    </source>
</evidence>
<dbReference type="AlphaFoldDB" id="A0A165CZE8"/>
<gene>
    <name evidence="2" type="ORF">CALCODRAFT_120609</name>
</gene>
<dbReference type="EMBL" id="KV424093">
    <property type="protein sequence ID" value="KZT51739.1"/>
    <property type="molecule type" value="Genomic_DNA"/>
</dbReference>
<feature type="region of interest" description="Disordered" evidence="1">
    <location>
        <begin position="157"/>
        <end position="185"/>
    </location>
</feature>
<dbReference type="InParanoid" id="A0A165CZE8"/>
<feature type="region of interest" description="Disordered" evidence="1">
    <location>
        <begin position="1"/>
        <end position="26"/>
    </location>
</feature>
<evidence type="ECO:0000313" key="2">
    <source>
        <dbReference type="EMBL" id="KZT51739.1"/>
    </source>
</evidence>
<name>A0A165CZE8_9BASI</name>
<keyword evidence="3" id="KW-1185">Reference proteome</keyword>
<protein>
    <submittedName>
        <fullName evidence="2">Uncharacterized protein</fullName>
    </submittedName>
</protein>
<reference evidence="2 3" key="1">
    <citation type="journal article" date="2016" name="Mol. Biol. Evol.">
        <title>Comparative Genomics of Early-Diverging Mushroom-Forming Fungi Provides Insights into the Origins of Lignocellulose Decay Capabilities.</title>
        <authorList>
            <person name="Nagy L.G."/>
            <person name="Riley R."/>
            <person name="Tritt A."/>
            <person name="Adam C."/>
            <person name="Daum C."/>
            <person name="Floudas D."/>
            <person name="Sun H."/>
            <person name="Yadav J.S."/>
            <person name="Pangilinan J."/>
            <person name="Larsson K.H."/>
            <person name="Matsuura K."/>
            <person name="Barry K."/>
            <person name="Labutti K."/>
            <person name="Kuo R."/>
            <person name="Ohm R.A."/>
            <person name="Bhattacharya S.S."/>
            <person name="Shirouzu T."/>
            <person name="Yoshinaga Y."/>
            <person name="Martin F.M."/>
            <person name="Grigoriev I.V."/>
            <person name="Hibbett D.S."/>
        </authorList>
    </citation>
    <scope>NUCLEOTIDE SEQUENCE [LARGE SCALE GENOMIC DNA]</scope>
    <source>
        <strain evidence="2 3">HHB12733</strain>
    </source>
</reference>
<evidence type="ECO:0000256" key="1">
    <source>
        <dbReference type="SAM" id="MobiDB-lite"/>
    </source>
</evidence>
<sequence>MRDTVQLHAEMYSTSAEPPRSGGRSLCRHGLRRQRWYPEPVLRWGENRRGHRRRDGQGGRHAVLCRGRLLRQLSLADLLLSIGDLLPELGALALEPLPVLLPLLLAAVDLLPEQAQVALVQLRARLRLARQPVQRARQVRLLVLEVLPADVAHRPQRRQARGDGVVRAQGEGRAPGPADERLGRRVPRHAAPRCEGVAAGGCAPAGPGRGARGGRVRVELLGVLARERHAHAPPY</sequence>
<accession>A0A165CZE8</accession>